<evidence type="ECO:0000256" key="17">
    <source>
        <dbReference type="ARBA" id="ARBA00023264"/>
    </source>
</evidence>
<evidence type="ECO:0000256" key="3">
    <source>
        <dbReference type="ARBA" id="ARBA00005119"/>
    </source>
</evidence>
<gene>
    <name evidence="22" type="primary">LOC105361490</name>
</gene>
<dbReference type="RefSeq" id="XP_011496988.1">
    <property type="nucleotide sequence ID" value="XM_011498686.1"/>
</dbReference>
<dbReference type="PANTHER" id="PTHR13619">
    <property type="entry name" value="PHOSPHATIDATE CYTIDYLYLTRANSFERASE, MITOCHONDRIAL"/>
    <property type="match status" value="1"/>
</dbReference>
<keyword evidence="17 20" id="KW-1208">Phospholipid metabolism</keyword>
<dbReference type="EC" id="2.7.7.41" evidence="6 20"/>
<evidence type="ECO:0000256" key="5">
    <source>
        <dbReference type="ARBA" id="ARBA00005458"/>
    </source>
</evidence>
<dbReference type="PIRSF" id="PIRSF028840">
    <property type="entry name" value="Mmp37"/>
    <property type="match status" value="1"/>
</dbReference>
<evidence type="ECO:0000313" key="21">
    <source>
        <dbReference type="Proteomes" id="UP000695007"/>
    </source>
</evidence>
<protein>
    <recommendedName>
        <fullName evidence="7 20">Phosphatidate cytidylyltransferase, mitochondrial</fullName>
        <ecNumber evidence="6 20">2.7.7.41</ecNumber>
    </recommendedName>
    <alternativeName>
        <fullName evidence="18 20">CDP-diacylglycerol synthase</fullName>
    </alternativeName>
    <alternativeName>
        <fullName evidence="19 20">Mitochondrial translocator assembly and maintenance protein 41 homolog</fullName>
    </alternativeName>
</protein>
<comment type="pathway">
    <text evidence="4">Lipid metabolism.</text>
</comment>
<evidence type="ECO:0000256" key="12">
    <source>
        <dbReference type="ARBA" id="ARBA00022842"/>
    </source>
</evidence>
<evidence type="ECO:0000256" key="14">
    <source>
        <dbReference type="ARBA" id="ARBA00023128"/>
    </source>
</evidence>
<comment type="similarity">
    <text evidence="5 20">Belongs to the TAM41 family.</text>
</comment>
<name>A0AAJ6YF92_9HYME</name>
<organism evidence="21 22">
    <name type="scientific">Ceratosolen solmsi marchali</name>
    <dbReference type="NCBI Taxonomy" id="326594"/>
    <lineage>
        <taxon>Eukaryota</taxon>
        <taxon>Metazoa</taxon>
        <taxon>Ecdysozoa</taxon>
        <taxon>Arthropoda</taxon>
        <taxon>Hexapoda</taxon>
        <taxon>Insecta</taxon>
        <taxon>Pterygota</taxon>
        <taxon>Neoptera</taxon>
        <taxon>Endopterygota</taxon>
        <taxon>Hymenoptera</taxon>
        <taxon>Apocrita</taxon>
        <taxon>Proctotrupomorpha</taxon>
        <taxon>Chalcidoidea</taxon>
        <taxon>Agaonidae</taxon>
        <taxon>Agaoninae</taxon>
        <taxon>Ceratosolen</taxon>
    </lineage>
</organism>
<evidence type="ECO:0000256" key="20">
    <source>
        <dbReference type="PIRNR" id="PIRNR028840"/>
    </source>
</evidence>
<evidence type="ECO:0000256" key="15">
    <source>
        <dbReference type="ARBA" id="ARBA00023136"/>
    </source>
</evidence>
<keyword evidence="15 20" id="KW-0472">Membrane</keyword>
<keyword evidence="13 20" id="KW-0443">Lipid metabolism</keyword>
<keyword evidence="21" id="KW-1185">Reference proteome</keyword>
<dbReference type="GO" id="GO:0016024">
    <property type="term" value="P:CDP-diacylglycerol biosynthetic process"/>
    <property type="evidence" value="ECO:0007669"/>
    <property type="project" value="UniProtKB-UniRule"/>
</dbReference>
<keyword evidence="14 20" id="KW-0496">Mitochondrion</keyword>
<evidence type="ECO:0000256" key="19">
    <source>
        <dbReference type="ARBA" id="ARBA00031502"/>
    </source>
</evidence>
<keyword evidence="12 20" id="KW-0460">Magnesium</keyword>
<evidence type="ECO:0000256" key="1">
    <source>
        <dbReference type="ARBA" id="ARBA00001946"/>
    </source>
</evidence>
<dbReference type="PANTHER" id="PTHR13619:SF0">
    <property type="entry name" value="PHOSPHATIDATE CYTIDYLYLTRANSFERASE, MITOCHONDRIAL"/>
    <property type="match status" value="1"/>
</dbReference>
<proteinExistence type="inferred from homology"/>
<dbReference type="GeneID" id="105361490"/>
<evidence type="ECO:0000256" key="8">
    <source>
        <dbReference type="ARBA" id="ARBA00022516"/>
    </source>
</evidence>
<evidence type="ECO:0000256" key="2">
    <source>
        <dbReference type="ARBA" id="ARBA00004443"/>
    </source>
</evidence>
<evidence type="ECO:0000256" key="18">
    <source>
        <dbReference type="ARBA" id="ARBA00029893"/>
    </source>
</evidence>
<keyword evidence="11 20" id="KW-0999">Mitochondrion inner membrane</keyword>
<evidence type="ECO:0000256" key="16">
    <source>
        <dbReference type="ARBA" id="ARBA00023209"/>
    </source>
</evidence>
<reference evidence="22" key="1">
    <citation type="submission" date="2025-08" db="UniProtKB">
        <authorList>
            <consortium name="RefSeq"/>
        </authorList>
    </citation>
    <scope>IDENTIFICATION</scope>
</reference>
<evidence type="ECO:0000256" key="9">
    <source>
        <dbReference type="ARBA" id="ARBA00022679"/>
    </source>
</evidence>
<dbReference type="AlphaFoldDB" id="A0AAJ6YF92"/>
<comment type="function">
    <text evidence="20">Catalyzes the conversion of phosphatidic acid (PA) to CDP-diacylglycerol (CDP-DAG), an essential intermediate in the synthesis of phosphatidylglycerol, cardiolipin and phosphatidylinositol.</text>
</comment>
<dbReference type="GO" id="GO:0032049">
    <property type="term" value="P:cardiolipin biosynthetic process"/>
    <property type="evidence" value="ECO:0007669"/>
    <property type="project" value="UniProtKB-UniRule"/>
</dbReference>
<dbReference type="GO" id="GO:0004605">
    <property type="term" value="F:phosphatidate cytidylyltransferase activity"/>
    <property type="evidence" value="ECO:0007669"/>
    <property type="project" value="UniProtKB-UniRule"/>
</dbReference>
<keyword evidence="9 20" id="KW-0808">Transferase</keyword>
<evidence type="ECO:0000313" key="22">
    <source>
        <dbReference type="RefSeq" id="XP_011496988.1"/>
    </source>
</evidence>
<keyword evidence="10 20" id="KW-0548">Nucleotidyltransferase</keyword>
<comment type="pathway">
    <text evidence="3 20">Phospholipid metabolism; CDP-diacylglycerol biosynthesis; CDP-diacylglycerol from sn-glycerol 3-phosphate: step 3/3.</text>
</comment>
<dbReference type="Pfam" id="PF09139">
    <property type="entry name" value="Tam41_Mmp37"/>
    <property type="match status" value="1"/>
</dbReference>
<evidence type="ECO:0000256" key="10">
    <source>
        <dbReference type="ARBA" id="ARBA00022695"/>
    </source>
</evidence>
<dbReference type="Proteomes" id="UP000695007">
    <property type="component" value="Unplaced"/>
</dbReference>
<evidence type="ECO:0000256" key="7">
    <source>
        <dbReference type="ARBA" id="ARBA00018337"/>
    </source>
</evidence>
<comment type="subcellular location">
    <subcellularLocation>
        <location evidence="2 20">Mitochondrion inner membrane</location>
        <topology evidence="2 20">Peripheral membrane protein</topology>
        <orientation evidence="2 20">Matrix side</orientation>
    </subcellularLocation>
</comment>
<comment type="cofactor">
    <cofactor evidence="1 20">
        <name>Mg(2+)</name>
        <dbReference type="ChEBI" id="CHEBI:18420"/>
    </cofactor>
</comment>
<evidence type="ECO:0000256" key="11">
    <source>
        <dbReference type="ARBA" id="ARBA00022792"/>
    </source>
</evidence>
<dbReference type="KEGG" id="csol:105361490"/>
<keyword evidence="16 20" id="KW-0594">Phospholipid biosynthesis</keyword>
<evidence type="ECO:0000256" key="4">
    <source>
        <dbReference type="ARBA" id="ARBA00005189"/>
    </source>
</evidence>
<comment type="catalytic activity">
    <reaction evidence="20">
        <text>a 1,2-diacyl-sn-glycero-3-phosphate + CTP + H(+) = a CDP-1,2-diacyl-sn-glycerol + diphosphate</text>
        <dbReference type="Rhea" id="RHEA:16229"/>
        <dbReference type="ChEBI" id="CHEBI:15378"/>
        <dbReference type="ChEBI" id="CHEBI:33019"/>
        <dbReference type="ChEBI" id="CHEBI:37563"/>
        <dbReference type="ChEBI" id="CHEBI:58332"/>
        <dbReference type="ChEBI" id="CHEBI:58608"/>
        <dbReference type="EC" id="2.7.7.41"/>
    </reaction>
</comment>
<dbReference type="GO" id="GO:0005743">
    <property type="term" value="C:mitochondrial inner membrane"/>
    <property type="evidence" value="ECO:0007669"/>
    <property type="project" value="UniProtKB-SubCell"/>
</dbReference>
<accession>A0AAJ6YF92</accession>
<evidence type="ECO:0000256" key="13">
    <source>
        <dbReference type="ARBA" id="ARBA00023098"/>
    </source>
</evidence>
<sequence length="369" mass="42894">MIEKVVKTILQDYPKNIKFCFAYGSGVFKQKVDSFNNMLDLIFVVHNPCQWHFENINKNPTHYAQPLRFFGHKVITKVQESGGAKVYYNTLIKTSEGRNIKYGVISEISLVEDLLDWNVLYLSGRLHKPVQVIIEPDEKSQLRTALVQNLHSAIHATLILLPEHFSEIEFYKTIVGLSYNGDFRMIFGEDKNKINNIVWPQLNKFKELYSPILKYFDQYIDIPKNNYNDICYQDISPEAKIYHLNKLPRVPQIKLIQIWSQGQKSKDIEDCLRAIAHDPDSSEILDQCLRNIVCKSSIFQSLKGIITAGFIKSVQYSNRKIMKMIKSTKQREKFLPHICDKNFNKSDLHIKSVIKTEIESSSSDKRIKQ</sequence>
<keyword evidence="8 20" id="KW-0444">Lipid biosynthesis</keyword>
<evidence type="ECO:0000256" key="6">
    <source>
        <dbReference type="ARBA" id="ARBA00012487"/>
    </source>
</evidence>
<dbReference type="InterPro" id="IPR015222">
    <property type="entry name" value="Tam41"/>
</dbReference>